<evidence type="ECO:0000313" key="3">
    <source>
        <dbReference type="Proteomes" id="UP000023152"/>
    </source>
</evidence>
<protein>
    <submittedName>
        <fullName evidence="2">Uncharacterized protein</fullName>
    </submittedName>
</protein>
<evidence type="ECO:0000313" key="2">
    <source>
        <dbReference type="EMBL" id="ETO15685.1"/>
    </source>
</evidence>
<name>X6MRE6_RETFI</name>
<feature type="region of interest" description="Disordered" evidence="1">
    <location>
        <begin position="1"/>
        <end position="33"/>
    </location>
</feature>
<keyword evidence="3" id="KW-1185">Reference proteome</keyword>
<gene>
    <name evidence="2" type="ORF">RFI_21680</name>
</gene>
<organism evidence="2 3">
    <name type="scientific">Reticulomyxa filosa</name>
    <dbReference type="NCBI Taxonomy" id="46433"/>
    <lineage>
        <taxon>Eukaryota</taxon>
        <taxon>Sar</taxon>
        <taxon>Rhizaria</taxon>
        <taxon>Retaria</taxon>
        <taxon>Foraminifera</taxon>
        <taxon>Monothalamids</taxon>
        <taxon>Reticulomyxidae</taxon>
        <taxon>Reticulomyxa</taxon>
    </lineage>
</organism>
<feature type="compositionally biased region" description="Low complexity" evidence="1">
    <location>
        <begin position="300"/>
        <end position="311"/>
    </location>
</feature>
<accession>X6MRE6</accession>
<dbReference type="Proteomes" id="UP000023152">
    <property type="component" value="Unassembled WGS sequence"/>
</dbReference>
<comment type="caution">
    <text evidence="2">The sequence shown here is derived from an EMBL/GenBank/DDBJ whole genome shotgun (WGS) entry which is preliminary data.</text>
</comment>
<proteinExistence type="predicted"/>
<evidence type="ECO:0000256" key="1">
    <source>
        <dbReference type="SAM" id="MobiDB-lite"/>
    </source>
</evidence>
<feature type="region of interest" description="Disordered" evidence="1">
    <location>
        <begin position="269"/>
        <end position="319"/>
    </location>
</feature>
<feature type="non-terminal residue" evidence="2">
    <location>
        <position position="1"/>
    </location>
</feature>
<feature type="compositionally biased region" description="Acidic residues" evidence="1">
    <location>
        <begin position="287"/>
        <end position="299"/>
    </location>
</feature>
<sequence length="319" mass="36595">TNFLKTMESPNAKKRTLSEQKESDIDPKKVAEGEAEGELDIIETFKAYIGARGKSEKKEGESLVIEEELDALRAEHPDEEISMDVVLNNANGMVIPDEISEEIEQLISNLNEAFENEEEEEEDDDDVRFARYAKLSKKTFTSLQNVLNEIKSEWEKKNYAAVFSKLLSVTYGGCLQNRWWHELEEEDKPQIEAFFQTLSDLWTQLLTKADKEYCQDNLSTSDKRFINAMMDVLKKQTDAFNWTFQKLKLPNPEPLSWEKVQKEYDIPNIYLKEEVEDSDNQSNSENQGDENEDEGESAEEGGATNENGATEPPTKKAKH</sequence>
<dbReference type="EMBL" id="ASPP01018877">
    <property type="protein sequence ID" value="ETO15685.1"/>
    <property type="molecule type" value="Genomic_DNA"/>
</dbReference>
<feature type="compositionally biased region" description="Basic and acidic residues" evidence="1">
    <location>
        <begin position="16"/>
        <end position="32"/>
    </location>
</feature>
<reference evidence="2 3" key="1">
    <citation type="journal article" date="2013" name="Curr. Biol.">
        <title>The Genome of the Foraminiferan Reticulomyxa filosa.</title>
        <authorList>
            <person name="Glockner G."/>
            <person name="Hulsmann N."/>
            <person name="Schleicher M."/>
            <person name="Noegel A.A."/>
            <person name="Eichinger L."/>
            <person name="Gallinger C."/>
            <person name="Pawlowski J."/>
            <person name="Sierra R."/>
            <person name="Euteneuer U."/>
            <person name="Pillet L."/>
            <person name="Moustafa A."/>
            <person name="Platzer M."/>
            <person name="Groth M."/>
            <person name="Szafranski K."/>
            <person name="Schliwa M."/>
        </authorList>
    </citation>
    <scope>NUCLEOTIDE SEQUENCE [LARGE SCALE GENOMIC DNA]</scope>
</reference>
<dbReference type="AlphaFoldDB" id="X6MRE6"/>